<evidence type="ECO:0000313" key="2">
    <source>
        <dbReference type="Proteomes" id="UP000324222"/>
    </source>
</evidence>
<reference evidence="1 2" key="1">
    <citation type="submission" date="2019-05" db="EMBL/GenBank/DDBJ databases">
        <title>Another draft genome of Portunus trituberculatus and its Hox gene families provides insights of decapod evolution.</title>
        <authorList>
            <person name="Jeong J.-H."/>
            <person name="Song I."/>
            <person name="Kim S."/>
            <person name="Choi T."/>
            <person name="Kim D."/>
            <person name="Ryu S."/>
            <person name="Kim W."/>
        </authorList>
    </citation>
    <scope>NUCLEOTIDE SEQUENCE [LARGE SCALE GENOMIC DNA]</scope>
    <source>
        <tissue evidence="1">Muscle</tissue>
    </source>
</reference>
<accession>A0A5B7D8Y8</accession>
<gene>
    <name evidence="1" type="ORF">E2C01_010628</name>
</gene>
<proteinExistence type="predicted"/>
<dbReference type="AlphaFoldDB" id="A0A5B7D8Y8"/>
<dbReference type="EMBL" id="VSRR010000619">
    <property type="protein sequence ID" value="MPC17764.1"/>
    <property type="molecule type" value="Genomic_DNA"/>
</dbReference>
<name>A0A5B7D8Y8_PORTR</name>
<sequence length="81" mass="9355">MSPSLAILVSAALSNTVHGRGRHGTSPYRNARCRLRECWVTARRRARPGRQWPREGGDVMREEYHPLTSIWERGRGEGRER</sequence>
<protein>
    <submittedName>
        <fullName evidence="1">Uncharacterized protein</fullName>
    </submittedName>
</protein>
<organism evidence="1 2">
    <name type="scientific">Portunus trituberculatus</name>
    <name type="common">Swimming crab</name>
    <name type="synonym">Neptunus trituberculatus</name>
    <dbReference type="NCBI Taxonomy" id="210409"/>
    <lineage>
        <taxon>Eukaryota</taxon>
        <taxon>Metazoa</taxon>
        <taxon>Ecdysozoa</taxon>
        <taxon>Arthropoda</taxon>
        <taxon>Crustacea</taxon>
        <taxon>Multicrustacea</taxon>
        <taxon>Malacostraca</taxon>
        <taxon>Eumalacostraca</taxon>
        <taxon>Eucarida</taxon>
        <taxon>Decapoda</taxon>
        <taxon>Pleocyemata</taxon>
        <taxon>Brachyura</taxon>
        <taxon>Eubrachyura</taxon>
        <taxon>Portunoidea</taxon>
        <taxon>Portunidae</taxon>
        <taxon>Portuninae</taxon>
        <taxon>Portunus</taxon>
    </lineage>
</organism>
<dbReference type="Proteomes" id="UP000324222">
    <property type="component" value="Unassembled WGS sequence"/>
</dbReference>
<keyword evidence="2" id="KW-1185">Reference proteome</keyword>
<evidence type="ECO:0000313" key="1">
    <source>
        <dbReference type="EMBL" id="MPC17764.1"/>
    </source>
</evidence>
<comment type="caution">
    <text evidence="1">The sequence shown here is derived from an EMBL/GenBank/DDBJ whole genome shotgun (WGS) entry which is preliminary data.</text>
</comment>